<reference evidence="1 2" key="1">
    <citation type="journal article" date="2014" name="Genome Biol. Evol.">
        <title>Molecular evolution of the substrate utilization strategies and putative virulence factors in mosquito-associated Spiroplasma species.</title>
        <authorList>
            <person name="Chang T.H."/>
            <person name="Lo W.S."/>
            <person name="Ku C."/>
            <person name="Chen L.L."/>
            <person name="Kuo C.H."/>
        </authorList>
    </citation>
    <scope>NUCLEOTIDE SEQUENCE [LARGE SCALE GENOMIC DNA]</scope>
    <source>
        <strain evidence="1">AES-1</strain>
    </source>
</reference>
<evidence type="ECO:0000313" key="2">
    <source>
        <dbReference type="Proteomes" id="UP000019267"/>
    </source>
</evidence>
<keyword evidence="2" id="KW-1185">Reference proteome</keyword>
<name>W6AH79_9MOLU</name>
<organism evidence="1 2">
    <name type="scientific">Spiroplasma culicicola AES-1</name>
    <dbReference type="NCBI Taxonomy" id="1276246"/>
    <lineage>
        <taxon>Bacteria</taxon>
        <taxon>Bacillati</taxon>
        <taxon>Mycoplasmatota</taxon>
        <taxon>Mollicutes</taxon>
        <taxon>Entomoplasmatales</taxon>
        <taxon>Spiroplasmataceae</taxon>
        <taxon>Spiroplasma</taxon>
    </lineage>
</organism>
<sequence>MFYILKIPYISKGSLKSTASKETYSFQGNAYIYVEKNSGKMFHSFALLNDNFKYRATDPKMMQTHYWRNKNFQETRKLFFENRDKSYQIITFSGKIEKLNQHIMQNFNTILTTQGLIYGSNPAGAEQNINSSILLINEERYQKKYKYHRFVNFFNSLEDKTIKFSNEELIKMYNETDDFLSIEDYFTNFPYLKEEFESKYNYEFTDKFSDKDFGNITGKFENYKVQSIIQLYEENFYTLEEFKVKMRGIFSANVSAFLKEKTFKKTYTKGENHPSPKKAHILSFSSLINNGRYFEAVDPKNCIMISPNLHDLFDNNFITYDPNGKCIRIKGNINVTDEYNISSTIIKNFGIKKYLRENYDHYIIKGVNY</sequence>
<accession>W6AH79</accession>
<dbReference type="KEGG" id="scq:SCULI_v1c07030"/>
<dbReference type="eggNOG" id="ENOG502ZEAK">
    <property type="taxonomic scope" value="Bacteria"/>
</dbReference>
<dbReference type="NCBIfam" id="NF045952">
    <property type="entry name" value="MAG4270_fam"/>
    <property type="match status" value="1"/>
</dbReference>
<dbReference type="EMBL" id="CP006681">
    <property type="protein sequence ID" value="AHI53044.1"/>
    <property type="molecule type" value="Genomic_DNA"/>
</dbReference>
<protein>
    <submittedName>
        <fullName evidence="1">Uncharacterized protein</fullName>
    </submittedName>
</protein>
<dbReference type="OrthoDB" id="407968at2"/>
<dbReference type="Proteomes" id="UP000019267">
    <property type="component" value="Chromosome"/>
</dbReference>
<evidence type="ECO:0000313" key="1">
    <source>
        <dbReference type="EMBL" id="AHI53044.1"/>
    </source>
</evidence>
<dbReference type="PATRIC" id="fig|1276246.3.peg.701"/>
<dbReference type="STRING" id="1276246.SCULI_v1c07030"/>
<proteinExistence type="predicted"/>
<dbReference type="RefSeq" id="WP_025363276.1">
    <property type="nucleotide sequence ID" value="NZ_CP006681.1"/>
</dbReference>
<dbReference type="AlphaFoldDB" id="W6AH79"/>
<dbReference type="HOGENOM" id="CLU_749868_0_0_14"/>
<gene>
    <name evidence="1" type="ORF">SCULI_v1c07030</name>
</gene>